<feature type="transmembrane region" description="Helical" evidence="9">
    <location>
        <begin position="12"/>
        <end position="36"/>
    </location>
</feature>
<protein>
    <submittedName>
        <fullName evidence="11">MFS transporter</fullName>
    </submittedName>
</protein>
<feature type="transmembrane region" description="Helical" evidence="9">
    <location>
        <begin position="169"/>
        <end position="189"/>
    </location>
</feature>
<keyword evidence="4" id="KW-1003">Cell membrane</keyword>
<dbReference type="InterPro" id="IPR011701">
    <property type="entry name" value="MFS"/>
</dbReference>
<evidence type="ECO:0000256" key="8">
    <source>
        <dbReference type="ARBA" id="ARBA00023136"/>
    </source>
</evidence>
<evidence type="ECO:0000256" key="2">
    <source>
        <dbReference type="ARBA" id="ARBA00006523"/>
    </source>
</evidence>
<dbReference type="PANTHER" id="PTHR23535">
    <property type="entry name" value="SUGAR EFFLUX TRANSPORTER A-RELATED"/>
    <property type="match status" value="1"/>
</dbReference>
<dbReference type="Pfam" id="PF07690">
    <property type="entry name" value="MFS_1"/>
    <property type="match status" value="2"/>
</dbReference>
<keyword evidence="5" id="KW-0762">Sugar transport</keyword>
<feature type="transmembrane region" description="Helical" evidence="9">
    <location>
        <begin position="103"/>
        <end position="125"/>
    </location>
</feature>
<dbReference type="Proteomes" id="UP001183607">
    <property type="component" value="Unassembled WGS sequence"/>
</dbReference>
<feature type="domain" description="Major facilitator superfamily (MFS) profile" evidence="10">
    <location>
        <begin position="1"/>
        <end position="388"/>
    </location>
</feature>
<evidence type="ECO:0000256" key="6">
    <source>
        <dbReference type="ARBA" id="ARBA00022692"/>
    </source>
</evidence>
<evidence type="ECO:0000256" key="1">
    <source>
        <dbReference type="ARBA" id="ARBA00004651"/>
    </source>
</evidence>
<sequence length="388" mass="39337">MTTVRPAIPRAGTALGAATACYALAMSVFGTTTSLFLADEAGAGPGRVGLYFVLCAVVSVGLGLTVGRWSDRLADRRSVLVLAALAGVAGAGGFALVREYALVCATGALLGGLANTYASQVFAYARELSELTGRSLARGTAAVRAVFSAGWVLGPPAGLLLLARTGFGTLYASLAALLLLAALLARLVLPRVPRTKTPPAKLCHVLAHVPRRTWLLLGAATAVNVADQMYLIALAPYVTRELGLSPALVGVLAGTCAALEIPLLIGVGRLAARLGEERLARAAAVLAVAFFALVPFAASGPSLLLLQVPNALWTAVLVSLPMVLVQREVPGGAGTAAALFSATFPVAQLISGALTGLVAAGTGYGGTFWCGAALCALACVLLRARRAA</sequence>
<dbReference type="EMBL" id="JAVRER010000053">
    <property type="protein sequence ID" value="MDT0418757.1"/>
    <property type="molecule type" value="Genomic_DNA"/>
</dbReference>
<accession>A0ABD5EDU6</accession>
<evidence type="ECO:0000256" key="4">
    <source>
        <dbReference type="ARBA" id="ARBA00022475"/>
    </source>
</evidence>
<feature type="transmembrane region" description="Helical" evidence="9">
    <location>
        <begin position="304"/>
        <end position="325"/>
    </location>
</feature>
<feature type="transmembrane region" description="Helical" evidence="9">
    <location>
        <begin position="244"/>
        <end position="267"/>
    </location>
</feature>
<organism evidence="11 12">
    <name type="scientific">Streptomyces evansiae</name>
    <dbReference type="NCBI Taxonomy" id="3075535"/>
    <lineage>
        <taxon>Bacteria</taxon>
        <taxon>Bacillati</taxon>
        <taxon>Actinomycetota</taxon>
        <taxon>Actinomycetes</taxon>
        <taxon>Kitasatosporales</taxon>
        <taxon>Streptomycetaceae</taxon>
        <taxon>Streptomyces</taxon>
    </lineage>
</organism>
<comment type="subcellular location">
    <subcellularLocation>
        <location evidence="1">Cell membrane</location>
        <topology evidence="1">Multi-pass membrane protein</topology>
    </subcellularLocation>
</comment>
<dbReference type="InterPro" id="IPR036259">
    <property type="entry name" value="MFS_trans_sf"/>
</dbReference>
<proteinExistence type="inferred from homology"/>
<feature type="transmembrane region" description="Helical" evidence="9">
    <location>
        <begin position="214"/>
        <end position="238"/>
    </location>
</feature>
<evidence type="ECO:0000313" key="12">
    <source>
        <dbReference type="Proteomes" id="UP001183607"/>
    </source>
</evidence>
<name>A0ABD5EDU6_9ACTN</name>
<evidence type="ECO:0000259" key="10">
    <source>
        <dbReference type="PROSITE" id="PS50850"/>
    </source>
</evidence>
<feature type="transmembrane region" description="Helical" evidence="9">
    <location>
        <begin position="79"/>
        <end position="97"/>
    </location>
</feature>
<keyword evidence="8 9" id="KW-0472">Membrane</keyword>
<dbReference type="GO" id="GO:0005886">
    <property type="term" value="C:plasma membrane"/>
    <property type="evidence" value="ECO:0007669"/>
    <property type="project" value="UniProtKB-SubCell"/>
</dbReference>
<feature type="transmembrane region" description="Helical" evidence="9">
    <location>
        <begin position="366"/>
        <end position="384"/>
    </location>
</feature>
<dbReference type="Gene3D" id="1.20.1250.20">
    <property type="entry name" value="MFS general substrate transporter like domains"/>
    <property type="match status" value="2"/>
</dbReference>
<keyword evidence="3" id="KW-0813">Transport</keyword>
<dbReference type="PANTHER" id="PTHR23535:SF2">
    <property type="entry name" value="SUGAR EFFLUX TRANSPORTER A-RELATED"/>
    <property type="match status" value="1"/>
</dbReference>
<feature type="transmembrane region" description="Helical" evidence="9">
    <location>
        <begin position="337"/>
        <end position="360"/>
    </location>
</feature>
<feature type="transmembrane region" description="Helical" evidence="9">
    <location>
        <begin position="145"/>
        <end position="163"/>
    </location>
</feature>
<evidence type="ECO:0000313" key="11">
    <source>
        <dbReference type="EMBL" id="MDT0418757.1"/>
    </source>
</evidence>
<evidence type="ECO:0000256" key="3">
    <source>
        <dbReference type="ARBA" id="ARBA00022448"/>
    </source>
</evidence>
<evidence type="ECO:0000256" key="9">
    <source>
        <dbReference type="SAM" id="Phobius"/>
    </source>
</evidence>
<keyword evidence="6 9" id="KW-0812">Transmembrane</keyword>
<dbReference type="SUPFAM" id="SSF103473">
    <property type="entry name" value="MFS general substrate transporter"/>
    <property type="match status" value="1"/>
</dbReference>
<dbReference type="AlphaFoldDB" id="A0ABD5EDU6"/>
<feature type="transmembrane region" description="Helical" evidence="9">
    <location>
        <begin position="48"/>
        <end position="67"/>
    </location>
</feature>
<dbReference type="PROSITE" id="PS50850">
    <property type="entry name" value="MFS"/>
    <property type="match status" value="1"/>
</dbReference>
<reference evidence="12" key="1">
    <citation type="submission" date="2023-07" db="EMBL/GenBank/DDBJ databases">
        <title>30 novel species of actinomycetes from the DSMZ collection.</title>
        <authorList>
            <person name="Nouioui I."/>
        </authorList>
    </citation>
    <scope>NUCLEOTIDE SEQUENCE [LARGE SCALE GENOMIC DNA]</scope>
    <source>
        <strain evidence="12">DSM 41982</strain>
    </source>
</reference>
<dbReference type="RefSeq" id="WP_095682186.1">
    <property type="nucleotide sequence ID" value="NZ_JAVRER010000053.1"/>
</dbReference>
<comment type="similarity">
    <text evidence="2">Belongs to the major facilitator superfamily. Set transporter family.</text>
</comment>
<keyword evidence="7 9" id="KW-1133">Transmembrane helix</keyword>
<evidence type="ECO:0000256" key="5">
    <source>
        <dbReference type="ARBA" id="ARBA00022597"/>
    </source>
</evidence>
<gene>
    <name evidence="11" type="ORF">RM574_25075</name>
</gene>
<evidence type="ECO:0000256" key="7">
    <source>
        <dbReference type="ARBA" id="ARBA00022989"/>
    </source>
</evidence>
<dbReference type="PROSITE" id="PS51257">
    <property type="entry name" value="PROKAR_LIPOPROTEIN"/>
    <property type="match status" value="1"/>
</dbReference>
<comment type="caution">
    <text evidence="11">The sequence shown here is derived from an EMBL/GenBank/DDBJ whole genome shotgun (WGS) entry which is preliminary data.</text>
</comment>
<feature type="transmembrane region" description="Helical" evidence="9">
    <location>
        <begin position="279"/>
        <end position="298"/>
    </location>
</feature>
<dbReference type="InterPro" id="IPR020846">
    <property type="entry name" value="MFS_dom"/>
</dbReference>